<evidence type="ECO:0000259" key="4">
    <source>
        <dbReference type="Pfam" id="PF14381"/>
    </source>
</evidence>
<evidence type="ECO:0000313" key="5">
    <source>
        <dbReference type="EMBL" id="THD22034.1"/>
    </source>
</evidence>
<feature type="region of interest" description="Disordered" evidence="3">
    <location>
        <begin position="301"/>
        <end position="338"/>
    </location>
</feature>
<evidence type="ECO:0000256" key="1">
    <source>
        <dbReference type="ARBA" id="ARBA00022737"/>
    </source>
</evidence>
<feature type="compositionally biased region" description="Basic and acidic residues" evidence="3">
    <location>
        <begin position="308"/>
        <end position="337"/>
    </location>
</feature>
<dbReference type="EMBL" id="JXXN02003048">
    <property type="protein sequence ID" value="THD22034.1"/>
    <property type="molecule type" value="Genomic_DNA"/>
</dbReference>
<dbReference type="InterPro" id="IPR055164">
    <property type="entry name" value="EDR1/CTR1/ARMC3-like_pept-like"/>
</dbReference>
<proteinExistence type="predicted"/>
<dbReference type="InterPro" id="IPR011989">
    <property type="entry name" value="ARM-like"/>
</dbReference>
<dbReference type="PANTHER" id="PTHR46618">
    <property type="entry name" value="ARMADILLO REPEAT-CONTAINING PROTEIN 3"/>
    <property type="match status" value="1"/>
</dbReference>
<reference evidence="5" key="1">
    <citation type="submission" date="2019-03" db="EMBL/GenBank/DDBJ databases">
        <title>Improved annotation for the trematode Fasciola hepatica.</title>
        <authorList>
            <person name="Choi Y.-J."/>
            <person name="Martin J."/>
            <person name="Mitreva M."/>
        </authorList>
    </citation>
    <scope>NUCLEOTIDE SEQUENCE [LARGE SCALE GENOMIC DNA]</scope>
</reference>
<organism evidence="5 6">
    <name type="scientific">Fasciola hepatica</name>
    <name type="common">Liver fluke</name>
    <dbReference type="NCBI Taxonomy" id="6192"/>
    <lineage>
        <taxon>Eukaryota</taxon>
        <taxon>Metazoa</taxon>
        <taxon>Spiralia</taxon>
        <taxon>Lophotrochozoa</taxon>
        <taxon>Platyhelminthes</taxon>
        <taxon>Trematoda</taxon>
        <taxon>Digenea</taxon>
        <taxon>Plagiorchiida</taxon>
        <taxon>Echinostomata</taxon>
        <taxon>Echinostomatoidea</taxon>
        <taxon>Fasciolidae</taxon>
        <taxon>Fasciola</taxon>
    </lineage>
</organism>
<dbReference type="SMART" id="SM00185">
    <property type="entry name" value="ARM"/>
    <property type="match status" value="5"/>
</dbReference>
<feature type="repeat" description="ARM" evidence="2">
    <location>
        <begin position="539"/>
        <end position="581"/>
    </location>
</feature>
<dbReference type="Pfam" id="PF02985">
    <property type="entry name" value="HEAT"/>
    <property type="match status" value="1"/>
</dbReference>
<protein>
    <submittedName>
        <fullName evidence="5">Armadillo repeat-containing protein 3</fullName>
    </submittedName>
</protein>
<dbReference type="SUPFAM" id="SSF48371">
    <property type="entry name" value="ARM repeat"/>
    <property type="match status" value="2"/>
</dbReference>
<comment type="caution">
    <text evidence="5">The sequence shown here is derived from an EMBL/GenBank/DDBJ whole genome shotgun (WGS) entry which is preliminary data.</text>
</comment>
<dbReference type="InterPro" id="IPR000357">
    <property type="entry name" value="HEAT"/>
</dbReference>
<sequence length="859" mass="93597">MTNGKKVRKDEQSSSDTFDPVTLGLHQAESAILMLNSPEDDVKIRAAEAIYKFAIKSEENKKFIHGQNICDTLLQLIKSEDKVVKRNAMMVLGVLSGLPNARTALTKRVGFVPLLIKILQQEEFETTKEFALMTLAHLCLEFQGISIIIEKKGLGPIGECLKHTDPDIQKNALDVIFATLQDFEAMPLLKSGDILTSLVQLLNSEYPVIQNLVLQIFARATQDSGIRTALREMDVLTNFINIIGNSQLDDIHVPALIVIANLLEDANCAKSLINNGGLKMLLHFITDRSVFREEELRPPSAALSVQDKGGKGKKTQERKSAKRTKADTAAKKIEEKPSSNTLPEAKIHACRAVMQASRKEEIRKILHDADVERMLVALLSHEDESVRSAAAQTVAVLAESSVCQNSISELGGLELLIRMTRSVHKLPKSAGITALAALTNQNGAICREVANRNSGTEALVSCLQVNDPEIEGITVGGLTAITNLALEEATRSKIQQTVSSKLLVPLLLSSSTLIQIKASLAVAAVVCNSKMVHHFCRQGGATNLIQLLSSSAAEVRRAACWAICSIGAHREGAKALAQTGGIQVLQDINASLSKRNGFSELALQRVFDANLEAKFVLTGYLDFADNIGGLFFDPGQLLSASEILTLEDYLKQPLNDKRPIYLINVRDMKDKEIDQSSDQPSSSITSEREVVEDVSNLQSEVVPTIPVDDVLKMWLENVITTILPLAQPDSQAEQLGKFVSSCYGGPVDKETLNAPHYELCLAEIKCALGSNVIPLGCIKKGSQFHRALLFKFFADHIGLPVNLVRGNYGRTYNELLVASGTKASKPVMTSYVVDLMISPGTLMDSGSRQAKEYISILSS</sequence>
<name>A0A4E0R7A9_FASHE</name>
<dbReference type="InterPro" id="IPR016024">
    <property type="entry name" value="ARM-type_fold"/>
</dbReference>
<feature type="region of interest" description="Disordered" evidence="3">
    <location>
        <begin position="1"/>
        <end position="20"/>
    </location>
</feature>
<dbReference type="Pfam" id="PF14381">
    <property type="entry name" value="EDR1_CTR1_ARMC3_pept"/>
    <property type="match status" value="1"/>
</dbReference>
<keyword evidence="1" id="KW-0677">Repeat</keyword>
<gene>
    <name evidence="5" type="ORF">D915_007364</name>
</gene>
<evidence type="ECO:0000256" key="3">
    <source>
        <dbReference type="SAM" id="MobiDB-lite"/>
    </source>
</evidence>
<evidence type="ECO:0000256" key="2">
    <source>
        <dbReference type="PROSITE-ProRule" id="PRU00259"/>
    </source>
</evidence>
<feature type="domain" description="EDR1/CTR1/ARMC3-like peptidase-like" evidence="4">
    <location>
        <begin position="705"/>
        <end position="843"/>
    </location>
</feature>
<dbReference type="AlphaFoldDB" id="A0A4E0R7A9"/>
<evidence type="ECO:0000313" key="6">
    <source>
        <dbReference type="Proteomes" id="UP000230066"/>
    </source>
</evidence>
<dbReference type="Gene3D" id="1.25.10.10">
    <property type="entry name" value="Leucine-rich Repeat Variant"/>
    <property type="match status" value="3"/>
</dbReference>
<accession>A0A4E0R7A9</accession>
<dbReference type="InterPro" id="IPR052441">
    <property type="entry name" value="Armadillo-Ser/Thr_Kinase"/>
</dbReference>
<dbReference type="PROSITE" id="PS50176">
    <property type="entry name" value="ARM_REPEAT"/>
    <property type="match status" value="1"/>
</dbReference>
<keyword evidence="6" id="KW-1185">Reference proteome</keyword>
<dbReference type="Proteomes" id="UP000230066">
    <property type="component" value="Unassembled WGS sequence"/>
</dbReference>
<dbReference type="PANTHER" id="PTHR46618:SF1">
    <property type="entry name" value="ARMADILLO REPEAT-CONTAINING PROTEIN 3"/>
    <property type="match status" value="1"/>
</dbReference>
<dbReference type="InterPro" id="IPR000225">
    <property type="entry name" value="Armadillo"/>
</dbReference>